<proteinExistence type="predicted"/>
<gene>
    <name evidence="1" type="ORF">EUA07_14750</name>
</gene>
<keyword evidence="2" id="KW-1185">Reference proteome</keyword>
<reference evidence="1 2" key="1">
    <citation type="submission" date="2019-01" db="EMBL/GenBank/DDBJ databases">
        <title>Novel species of Nocardioides.</title>
        <authorList>
            <person name="Liu Q."/>
            <person name="Xin Y.-H."/>
        </authorList>
    </citation>
    <scope>NUCLEOTIDE SEQUENCE [LARGE SCALE GENOMIC DNA]</scope>
    <source>
        <strain evidence="1 2">CGMCC 4.6875</strain>
    </source>
</reference>
<accession>A0A4Q2SA43</accession>
<dbReference type="AlphaFoldDB" id="A0A4Q2SA43"/>
<dbReference type="OrthoDB" id="5067746at2"/>
<dbReference type="RefSeq" id="WP_129455939.1">
    <property type="nucleotide sequence ID" value="NZ_JACXYX010000001.1"/>
</dbReference>
<name>A0A4Q2SA43_9ACTN</name>
<organism evidence="1 2">
    <name type="scientific">Nocardioides ganghwensis</name>
    <dbReference type="NCBI Taxonomy" id="252230"/>
    <lineage>
        <taxon>Bacteria</taxon>
        <taxon>Bacillati</taxon>
        <taxon>Actinomycetota</taxon>
        <taxon>Actinomycetes</taxon>
        <taxon>Propionibacteriales</taxon>
        <taxon>Nocardioidaceae</taxon>
        <taxon>Nocardioides</taxon>
    </lineage>
</organism>
<protein>
    <submittedName>
        <fullName evidence="1">Uncharacterized protein</fullName>
    </submittedName>
</protein>
<evidence type="ECO:0000313" key="2">
    <source>
        <dbReference type="Proteomes" id="UP000293291"/>
    </source>
</evidence>
<evidence type="ECO:0000313" key="1">
    <source>
        <dbReference type="EMBL" id="RYC00043.1"/>
    </source>
</evidence>
<dbReference type="EMBL" id="SDWU01000016">
    <property type="protein sequence ID" value="RYC00043.1"/>
    <property type="molecule type" value="Genomic_DNA"/>
</dbReference>
<comment type="caution">
    <text evidence="1">The sequence shown here is derived from an EMBL/GenBank/DDBJ whole genome shotgun (WGS) entry which is preliminary data.</text>
</comment>
<dbReference type="Proteomes" id="UP000293291">
    <property type="component" value="Unassembled WGS sequence"/>
</dbReference>
<sequence>MTGLTLTLEAPAEVPLDEALVVVVRLRNDGAEPVATSSRLDLAEDDLSVWVGREGADRVRAEWPWPVDSARREVTLAPGEELVGSALLLAPAARLFPQPGDYSVVATFAPRPDTEVASVPVAVRRVEAFDEAARARRRALEDPEVVQSICSLSVMGTAAEGLDLLAGPGGAPVARLLSTTVTTTTADLRAAIDDAVAATGAVTVAAALASVLPPGLFPGDERLAVAADVVADADSGDATAAALLSGAATIHG</sequence>